<accession>A0A5N6MGG3</accession>
<reference evidence="3 4" key="1">
    <citation type="submission" date="2019-08" db="EMBL/GenBank/DDBJ databases">
        <title>Arthrobacter sp. nov., isolated from plateau pika and Tibetan wild ass.</title>
        <authorList>
            <person name="Ge Y."/>
        </authorList>
    </citation>
    <scope>NUCLEOTIDE SEQUENCE [LARGE SCALE GENOMIC DNA]</scope>
    <source>
        <strain evidence="3 4">785</strain>
    </source>
</reference>
<keyword evidence="4" id="KW-1185">Reference proteome</keyword>
<keyword evidence="1" id="KW-0732">Signal</keyword>
<gene>
    <name evidence="3" type="ORF">GD627_14290</name>
</gene>
<dbReference type="AlphaFoldDB" id="A0A5N6MGG3"/>
<name>A0A5N6MGG3_9MICC</name>
<dbReference type="Proteomes" id="UP000326852">
    <property type="component" value="Unassembled WGS sequence"/>
</dbReference>
<dbReference type="InterPro" id="IPR036779">
    <property type="entry name" value="LysM_dom_sf"/>
</dbReference>
<proteinExistence type="predicted"/>
<dbReference type="InterPro" id="IPR018392">
    <property type="entry name" value="LysM"/>
</dbReference>
<sequence length="84" mass="8717">MLAAAVLLAFLGFFTAPAMASGSAPEETRAIQVSVSAGDSLWSLATEFAPDQDPRTVVADIVELNNLTDTAVPAGLQLYVPAPR</sequence>
<dbReference type="SUPFAM" id="SSF54106">
    <property type="entry name" value="LysM domain"/>
    <property type="match status" value="1"/>
</dbReference>
<dbReference type="Pfam" id="PF01476">
    <property type="entry name" value="LysM"/>
    <property type="match status" value="1"/>
</dbReference>
<evidence type="ECO:0000256" key="1">
    <source>
        <dbReference type="SAM" id="SignalP"/>
    </source>
</evidence>
<feature type="chain" id="PRO_5024881621" evidence="1">
    <location>
        <begin position="21"/>
        <end position="84"/>
    </location>
</feature>
<evidence type="ECO:0000313" key="4">
    <source>
        <dbReference type="Proteomes" id="UP000326852"/>
    </source>
</evidence>
<protein>
    <submittedName>
        <fullName evidence="3">LysM peptidoglycan-binding domain-containing protein</fullName>
    </submittedName>
</protein>
<dbReference type="EMBL" id="VTFX01000005">
    <property type="protein sequence ID" value="KAD3515531.1"/>
    <property type="molecule type" value="Genomic_DNA"/>
</dbReference>
<feature type="signal peptide" evidence="1">
    <location>
        <begin position="1"/>
        <end position="20"/>
    </location>
</feature>
<dbReference type="CDD" id="cd00118">
    <property type="entry name" value="LysM"/>
    <property type="match status" value="1"/>
</dbReference>
<dbReference type="Gene3D" id="3.10.350.10">
    <property type="entry name" value="LysM domain"/>
    <property type="match status" value="1"/>
</dbReference>
<comment type="caution">
    <text evidence="3">The sequence shown here is derived from an EMBL/GenBank/DDBJ whole genome shotgun (WGS) entry which is preliminary data.</text>
</comment>
<evidence type="ECO:0000313" key="3">
    <source>
        <dbReference type="EMBL" id="KAD3515531.1"/>
    </source>
</evidence>
<evidence type="ECO:0000259" key="2">
    <source>
        <dbReference type="Pfam" id="PF01476"/>
    </source>
</evidence>
<organism evidence="3 4">
    <name type="scientific">Arthrobacter yangruifuii</name>
    <dbReference type="NCBI Taxonomy" id="2606616"/>
    <lineage>
        <taxon>Bacteria</taxon>
        <taxon>Bacillati</taxon>
        <taxon>Actinomycetota</taxon>
        <taxon>Actinomycetes</taxon>
        <taxon>Micrococcales</taxon>
        <taxon>Micrococcaceae</taxon>
        <taxon>Arthrobacter</taxon>
    </lineage>
</organism>
<feature type="domain" description="LysM" evidence="2">
    <location>
        <begin position="35"/>
        <end position="81"/>
    </location>
</feature>